<proteinExistence type="predicted"/>
<protein>
    <recommendedName>
        <fullName evidence="5">Prokaryotic membrane lipoprotein lipid attachment site profile</fullName>
    </recommendedName>
</protein>
<feature type="region of interest" description="Disordered" evidence="1">
    <location>
        <begin position="27"/>
        <end position="53"/>
    </location>
</feature>
<dbReference type="OrthoDB" id="2164884at2"/>
<feature type="compositionally biased region" description="Low complexity" evidence="1">
    <location>
        <begin position="27"/>
        <end position="38"/>
    </location>
</feature>
<dbReference type="PROSITE" id="PS51257">
    <property type="entry name" value="PROKAR_LIPOPROTEIN"/>
    <property type="match status" value="1"/>
</dbReference>
<evidence type="ECO:0000313" key="4">
    <source>
        <dbReference type="Proteomes" id="UP000262072"/>
    </source>
</evidence>
<feature type="signal peptide" evidence="2">
    <location>
        <begin position="1"/>
        <end position="28"/>
    </location>
</feature>
<organism evidence="3 4">
    <name type="scientific">Trichococcus shcherbakoviae</name>
    <dbReference type="NCBI Taxonomy" id="2094020"/>
    <lineage>
        <taxon>Bacteria</taxon>
        <taxon>Bacillati</taxon>
        <taxon>Bacillota</taxon>
        <taxon>Bacilli</taxon>
        <taxon>Lactobacillales</taxon>
        <taxon>Carnobacteriaceae</taxon>
        <taxon>Trichococcus</taxon>
    </lineage>
</organism>
<accession>A0A383TK97</accession>
<evidence type="ECO:0008006" key="5">
    <source>
        <dbReference type="Google" id="ProtNLM"/>
    </source>
</evidence>
<dbReference type="EMBL" id="UNRR01000043">
    <property type="protein sequence ID" value="SYZ80084.1"/>
    <property type="molecule type" value="Genomic_DNA"/>
</dbReference>
<dbReference type="Proteomes" id="UP000262072">
    <property type="component" value="Unassembled WGS sequence"/>
</dbReference>
<gene>
    <name evidence="3" type="ORF">TART1_2960</name>
</gene>
<name>A0A383TK97_9LACT</name>
<dbReference type="RefSeq" id="WP_068562513.1">
    <property type="nucleotide sequence ID" value="NZ_UNRR01000043.1"/>
</dbReference>
<evidence type="ECO:0000256" key="1">
    <source>
        <dbReference type="SAM" id="MobiDB-lite"/>
    </source>
</evidence>
<reference evidence="4" key="1">
    <citation type="submission" date="2018-05" db="EMBL/GenBank/DDBJ databases">
        <authorList>
            <person name="Strepis N."/>
        </authorList>
    </citation>
    <scope>NUCLEOTIDE SEQUENCE [LARGE SCALE GENOMIC DNA]</scope>
</reference>
<evidence type="ECO:0000256" key="2">
    <source>
        <dbReference type="SAM" id="SignalP"/>
    </source>
</evidence>
<keyword evidence="2" id="KW-0732">Signal</keyword>
<evidence type="ECO:0000313" key="3">
    <source>
        <dbReference type="EMBL" id="SYZ80084.1"/>
    </source>
</evidence>
<feature type="chain" id="PRO_5017070378" description="Prokaryotic membrane lipoprotein lipid attachment site profile" evidence="2">
    <location>
        <begin position="29"/>
        <end position="75"/>
    </location>
</feature>
<dbReference type="AlphaFoldDB" id="A0A383TK97"/>
<sequence>MIKNNKRRCMFFFIMILLLFIFSGCGSASDEAASSSDPEAIRESQISEDQSAGYGYEPEYQVLEKILEFFGYSEE</sequence>